<proteinExistence type="predicted"/>
<reference evidence="2" key="1">
    <citation type="journal article" date="2022" name="Int. J. Syst. Evol. Microbiol.">
        <title>Anaeromyxobacter oryzae sp. nov., Anaeromyxobacter diazotrophicus sp. nov. and Anaeromyxobacter paludicola sp. nov., isolated from paddy soils.</title>
        <authorList>
            <person name="Itoh H."/>
            <person name="Xu Z."/>
            <person name="Mise K."/>
            <person name="Masuda Y."/>
            <person name="Ushijima N."/>
            <person name="Hayakawa C."/>
            <person name="Shiratori Y."/>
            <person name="Senoo K."/>
        </authorList>
    </citation>
    <scope>NUCLEOTIDE SEQUENCE [LARGE SCALE GENOMIC DNA]</scope>
    <source>
        <strain evidence="2">Red232</strain>
    </source>
</reference>
<dbReference type="EMBL" id="AP025591">
    <property type="protein sequence ID" value="BDG02965.1"/>
    <property type="molecule type" value="Genomic_DNA"/>
</dbReference>
<keyword evidence="2" id="KW-1185">Reference proteome</keyword>
<sequence>MNPPRASFSVGAHTVGIEQTDKQRYVVTVDGHRFASFCSESRARAAGRLEARRLDLVAHENSASRR</sequence>
<dbReference type="RefSeq" id="WP_248360643.1">
    <property type="nucleotide sequence ID" value="NZ_AP025591.1"/>
</dbReference>
<name>A0ABN6MRT5_9BACT</name>
<gene>
    <name evidence="1" type="ORF">AMOR_19610</name>
</gene>
<dbReference type="Proteomes" id="UP001162891">
    <property type="component" value="Chromosome"/>
</dbReference>
<evidence type="ECO:0000313" key="1">
    <source>
        <dbReference type="EMBL" id="BDG02965.1"/>
    </source>
</evidence>
<accession>A0ABN6MRT5</accession>
<protein>
    <submittedName>
        <fullName evidence="1">Uncharacterized protein</fullName>
    </submittedName>
</protein>
<organism evidence="1 2">
    <name type="scientific">Anaeromyxobacter oryzae</name>
    <dbReference type="NCBI Taxonomy" id="2918170"/>
    <lineage>
        <taxon>Bacteria</taxon>
        <taxon>Pseudomonadati</taxon>
        <taxon>Myxococcota</taxon>
        <taxon>Myxococcia</taxon>
        <taxon>Myxococcales</taxon>
        <taxon>Cystobacterineae</taxon>
        <taxon>Anaeromyxobacteraceae</taxon>
        <taxon>Anaeromyxobacter</taxon>
    </lineage>
</organism>
<evidence type="ECO:0000313" key="2">
    <source>
        <dbReference type="Proteomes" id="UP001162891"/>
    </source>
</evidence>